<dbReference type="OrthoDB" id="1491023at2"/>
<protein>
    <recommendedName>
        <fullName evidence="6">Alpha/beta hydrolase</fullName>
    </recommendedName>
</protein>
<dbReference type="EMBL" id="CP046904">
    <property type="protein sequence ID" value="QGZ38239.1"/>
    <property type="molecule type" value="Genomic_DNA"/>
</dbReference>
<reference evidence="3" key="2">
    <citation type="submission" date="2019-07" db="EMBL/GenBank/DDBJ databases">
        <authorList>
            <person name="Whitman W."/>
            <person name="Huntemann M."/>
            <person name="Clum A."/>
            <person name="Pillay M."/>
            <person name="Palaniappan K."/>
            <person name="Varghese N."/>
            <person name="Mikhailova N."/>
            <person name="Stamatis D."/>
            <person name="Reddy T."/>
            <person name="Daum C."/>
            <person name="Shapiro N."/>
            <person name="Ivanova N."/>
            <person name="Kyrpides N."/>
            <person name="Woyke T."/>
        </authorList>
    </citation>
    <scope>NUCLEOTIDE SEQUENCE</scope>
    <source>
        <strain evidence="3">CGMCC 1.10685</strain>
    </source>
</reference>
<name>A0A562Q0M8_9BURK</name>
<dbReference type="Proteomes" id="UP000437862">
    <property type="component" value="Chromosome"/>
</dbReference>
<proteinExistence type="predicted"/>
<dbReference type="EMBL" id="VLKW01000002">
    <property type="protein sequence ID" value="TWI50229.1"/>
    <property type="molecule type" value="Genomic_DNA"/>
</dbReference>
<reference evidence="3 4" key="1">
    <citation type="journal article" date="2015" name="Stand. Genomic Sci.">
        <title>Genomic Encyclopedia of Bacterial and Archaeal Type Strains, Phase III: the genomes of soil and plant-associated and newly described type strains.</title>
        <authorList>
            <person name="Whitman W.B."/>
            <person name="Woyke T."/>
            <person name="Klenk H.P."/>
            <person name="Zhou Y."/>
            <person name="Lilburn T.G."/>
            <person name="Beck B.J."/>
            <person name="De Vos P."/>
            <person name="Vandamme P."/>
            <person name="Eisen J.A."/>
            <person name="Garrity G."/>
            <person name="Hugenholtz P."/>
            <person name="Kyrpides N.C."/>
        </authorList>
    </citation>
    <scope>NUCLEOTIDE SEQUENCE [LARGE SCALE GENOMIC DNA]</scope>
    <source>
        <strain evidence="3 4">CGMCC 1.10685</strain>
    </source>
</reference>
<dbReference type="SUPFAM" id="SSF53474">
    <property type="entry name" value="alpha/beta-Hydrolases"/>
    <property type="match status" value="1"/>
</dbReference>
<evidence type="ECO:0000313" key="4">
    <source>
        <dbReference type="Proteomes" id="UP000315112"/>
    </source>
</evidence>
<evidence type="ECO:0000313" key="2">
    <source>
        <dbReference type="EMBL" id="QGZ38239.1"/>
    </source>
</evidence>
<sequence length="527" mass="59741">MKIAIPVLAIYVLALTRIASAEQNCTDSATSEAILDHHSIYIDRKGRLVDEARVIEKQQGARKSTYQVEKAYAQRIIAHFDAERLKNPQLELTIVIHGGLNRFENSKCRAVRLAPHMLEDGQYAVFIGWNSGPFTNYNDHLFRTRKGEHTLSQAIPTSPLVLLEDIIRSLVHIPEAWYRQIRDPIVVSRKFYADVERDSKRRREKLDQIGFNVKDEEPDTGVGGTYWSILNPVQFLTAPLVDGFGSGAWDAMLRRTDLVLSKPEAFEGRIPVTKPEEIDKSNRGNGYAAQMPAEPSDDEFYADTAATTFLALFHTRHQCSSQPGECVKINLIGHSMGTIVANAILARHPRLNVHNVVFMGAAARIKDMENVLVPWMRQGGHDEARFYNLSIDPYREISENGYYDFIPRGSLLHWIDNIFGEINSFKDRTSGSWWNITRTAADVFPRDGDDGKQLRRRVYLTRFPIGGDEKGPQTHGEFDDYCFWRTDFWTAAGPFAKFPDCAATAAIQPVPAEPTLDSLFDTPRKRR</sequence>
<keyword evidence="5" id="KW-1185">Reference proteome</keyword>
<organism evidence="3 4">
    <name type="scientific">Pseudoduganella flava</name>
    <dbReference type="NCBI Taxonomy" id="871742"/>
    <lineage>
        <taxon>Bacteria</taxon>
        <taxon>Pseudomonadati</taxon>
        <taxon>Pseudomonadota</taxon>
        <taxon>Betaproteobacteria</taxon>
        <taxon>Burkholderiales</taxon>
        <taxon>Oxalobacteraceae</taxon>
        <taxon>Telluria group</taxon>
        <taxon>Pseudoduganella</taxon>
    </lineage>
</organism>
<accession>A0A562Q0M8</accession>
<dbReference type="Gene3D" id="3.40.50.1820">
    <property type="entry name" value="alpha/beta hydrolase"/>
    <property type="match status" value="1"/>
</dbReference>
<dbReference type="InterPro" id="IPR029058">
    <property type="entry name" value="AB_hydrolase_fold"/>
</dbReference>
<evidence type="ECO:0000313" key="5">
    <source>
        <dbReference type="Proteomes" id="UP000437862"/>
    </source>
</evidence>
<gene>
    <name evidence="2" type="ORF">GO485_03690</name>
    <name evidence="3" type="ORF">IP92_01458</name>
</gene>
<evidence type="ECO:0000256" key="1">
    <source>
        <dbReference type="SAM" id="SignalP"/>
    </source>
</evidence>
<evidence type="ECO:0000313" key="3">
    <source>
        <dbReference type="EMBL" id="TWI50229.1"/>
    </source>
</evidence>
<dbReference type="Proteomes" id="UP000315112">
    <property type="component" value="Unassembled WGS sequence"/>
</dbReference>
<reference evidence="2 5" key="3">
    <citation type="submission" date="2019-12" db="EMBL/GenBank/DDBJ databases">
        <title>Draft Genome Sequences of Six Type Strains of the Genus Massilia.</title>
        <authorList>
            <person name="Miess H."/>
            <person name="Frediansyah A."/>
            <person name="Goeker M."/>
            <person name="Gross H."/>
        </authorList>
    </citation>
    <scope>NUCLEOTIDE SEQUENCE [LARGE SCALE GENOMIC DNA]</scope>
    <source>
        <strain evidence="2 5">DSM 26639</strain>
    </source>
</reference>
<keyword evidence="1" id="KW-0732">Signal</keyword>
<dbReference type="AlphaFoldDB" id="A0A562Q0M8"/>
<evidence type="ECO:0008006" key="6">
    <source>
        <dbReference type="Google" id="ProtNLM"/>
    </source>
</evidence>
<feature type="signal peptide" evidence="1">
    <location>
        <begin position="1"/>
        <end position="21"/>
    </location>
</feature>
<feature type="chain" id="PRO_5044618128" description="Alpha/beta hydrolase" evidence="1">
    <location>
        <begin position="22"/>
        <end position="527"/>
    </location>
</feature>
<dbReference type="RefSeq" id="WP_145873854.1">
    <property type="nucleotide sequence ID" value="NZ_CP046904.1"/>
</dbReference>